<evidence type="ECO:0000313" key="1">
    <source>
        <dbReference type="EMBL" id="RUQ27744.1"/>
    </source>
</evidence>
<dbReference type="Proteomes" id="UP000267430">
    <property type="component" value="Unassembled WGS sequence"/>
</dbReference>
<proteinExistence type="predicted"/>
<evidence type="ECO:0000313" key="2">
    <source>
        <dbReference type="Proteomes" id="UP000267430"/>
    </source>
</evidence>
<accession>A0A3S0UBN0</accession>
<keyword evidence="2" id="KW-1185">Reference proteome</keyword>
<gene>
    <name evidence="1" type="ORF">ELQ35_14495</name>
</gene>
<dbReference type="OrthoDB" id="2690797at2"/>
<organism evidence="1 2">
    <name type="scientific">Peribacillus cavernae</name>
    <dbReference type="NCBI Taxonomy" id="1674310"/>
    <lineage>
        <taxon>Bacteria</taxon>
        <taxon>Bacillati</taxon>
        <taxon>Bacillota</taxon>
        <taxon>Bacilli</taxon>
        <taxon>Bacillales</taxon>
        <taxon>Bacillaceae</taxon>
        <taxon>Peribacillus</taxon>
    </lineage>
</organism>
<dbReference type="RefSeq" id="WP_126865538.1">
    <property type="nucleotide sequence ID" value="NZ_JAUSTX010000008.1"/>
</dbReference>
<comment type="caution">
    <text evidence="1">The sequence shown here is derived from an EMBL/GenBank/DDBJ whole genome shotgun (WGS) entry which is preliminary data.</text>
</comment>
<dbReference type="EMBL" id="RYZZ01000020">
    <property type="protein sequence ID" value="RUQ27744.1"/>
    <property type="molecule type" value="Genomic_DNA"/>
</dbReference>
<dbReference type="Gene3D" id="3.30.420.40">
    <property type="match status" value="1"/>
</dbReference>
<protein>
    <submittedName>
        <fullName evidence="1">Uncharacterized protein</fullName>
    </submittedName>
</protein>
<name>A0A3S0UBN0_9BACI</name>
<reference evidence="1 2" key="1">
    <citation type="submission" date="2018-12" db="EMBL/GenBank/DDBJ databases">
        <title>Bacillus chawlae sp. nov., Bacillus glennii sp. nov., and Bacillus saganii sp. nov. Isolated from the Vehicle Assembly Building at Kennedy Space Center where the Viking Spacecraft were Assembled.</title>
        <authorList>
            <person name="Seuylemezian A."/>
            <person name="Vaishampayan P."/>
        </authorList>
    </citation>
    <scope>NUCLEOTIDE SEQUENCE [LARGE SCALE GENOMIC DNA]</scope>
    <source>
        <strain evidence="1 2">L5</strain>
    </source>
</reference>
<dbReference type="AlphaFoldDB" id="A0A3S0UBN0"/>
<sequence>MSLLGNGKHQVHFAVKDRYIRFLKSGKNRSFLAYGQKCLPEGVIVEGQIKERETLEMILDEIIGQWKLKGIRTSFSVPDSFVILRKISIPAEVMKEDLKEPF</sequence>